<evidence type="ECO:0000259" key="1">
    <source>
        <dbReference type="PROSITE" id="PS50814"/>
    </source>
</evidence>
<organism evidence="2 3">
    <name type="scientific">Sphingobacterium phlebotomi</name>
    <dbReference type="NCBI Taxonomy" id="2605433"/>
    <lineage>
        <taxon>Bacteria</taxon>
        <taxon>Pseudomonadati</taxon>
        <taxon>Bacteroidota</taxon>
        <taxon>Sphingobacteriia</taxon>
        <taxon>Sphingobacteriales</taxon>
        <taxon>Sphingobacteriaceae</taxon>
        <taxon>Sphingobacterium</taxon>
    </lineage>
</organism>
<dbReference type="Proteomes" id="UP000322362">
    <property type="component" value="Unassembled WGS sequence"/>
</dbReference>
<keyword evidence="3" id="KW-1185">Reference proteome</keyword>
<evidence type="ECO:0000313" key="2">
    <source>
        <dbReference type="EMBL" id="TYR32542.1"/>
    </source>
</evidence>
<gene>
    <name evidence="2" type="ORF">FXV77_19105</name>
</gene>
<dbReference type="Pfam" id="PF13568">
    <property type="entry name" value="OMP_b-brl_2"/>
    <property type="match status" value="1"/>
</dbReference>
<feature type="domain" description="WIF" evidence="1">
    <location>
        <begin position="140"/>
        <end position="191"/>
    </location>
</feature>
<dbReference type="PROSITE" id="PS50814">
    <property type="entry name" value="WIF"/>
    <property type="match status" value="1"/>
</dbReference>
<sequence>MLSKIKSLVTLIAVIFIGQSSFAQLGLGIRLGGNLTGTDGSAFQSRKRIGFQAGADLTFKFHEKIAIQAEPTYHLLRVASHTYAPDNPQGISAGRRSLRYINVPLLLKLHLTNGFALLGGPDLNQLLNVGVHRLNNEAQAFIKRPNVGYMLGIDLGNLYFRYRNMRHYNTVIDNGDAQINQFQLGFKWSIF</sequence>
<dbReference type="InterPro" id="IPR025665">
    <property type="entry name" value="Beta-barrel_OMP_2"/>
</dbReference>
<dbReference type="RefSeq" id="WP_148920846.1">
    <property type="nucleotide sequence ID" value="NZ_VTAV01000019.1"/>
</dbReference>
<evidence type="ECO:0000313" key="3">
    <source>
        <dbReference type="Proteomes" id="UP000322362"/>
    </source>
</evidence>
<proteinExistence type="predicted"/>
<accession>A0A5D4GWY7</accession>
<protein>
    <submittedName>
        <fullName evidence="2">PorT family protein</fullName>
    </submittedName>
</protein>
<dbReference type="EMBL" id="VTAV01000019">
    <property type="protein sequence ID" value="TYR32542.1"/>
    <property type="molecule type" value="Genomic_DNA"/>
</dbReference>
<dbReference type="InterPro" id="IPR003306">
    <property type="entry name" value="WIF"/>
</dbReference>
<comment type="caution">
    <text evidence="2">The sequence shown here is derived from an EMBL/GenBank/DDBJ whole genome shotgun (WGS) entry which is preliminary data.</text>
</comment>
<name>A0A5D4GWY7_9SPHI</name>
<reference evidence="2 3" key="1">
    <citation type="submission" date="2019-08" db="EMBL/GenBank/DDBJ databases">
        <title>Phlebobacter frassis gen. nov. sp. nov., a new member of family Sphingobacteriaceae isolated from sand fly rearing media.</title>
        <authorList>
            <person name="Kakumanu M.L."/>
            <person name="Marayati B.F."/>
            <person name="Wada-Katsumata A."/>
            <person name="Wasserberg G."/>
            <person name="Schal C."/>
            <person name="Apperson C.S."/>
            <person name="Ponnusamy L."/>
        </authorList>
    </citation>
    <scope>NUCLEOTIDE SEQUENCE [LARGE SCALE GENOMIC DNA]</scope>
    <source>
        <strain evidence="2 3">SSI9</strain>
    </source>
</reference>
<dbReference type="AlphaFoldDB" id="A0A5D4GWY7"/>